<comment type="similarity">
    <text evidence="5">Belongs to the NtaA/SnaA/DszA monooxygenase family.</text>
</comment>
<dbReference type="GO" id="GO:0004497">
    <property type="term" value="F:monooxygenase activity"/>
    <property type="evidence" value="ECO:0007669"/>
    <property type="project" value="UniProtKB-KW"/>
</dbReference>
<organism evidence="8 9">
    <name type="scientific">Caballeronia sordidicola</name>
    <name type="common">Burkholderia sordidicola</name>
    <dbReference type="NCBI Taxonomy" id="196367"/>
    <lineage>
        <taxon>Bacteria</taxon>
        <taxon>Pseudomonadati</taxon>
        <taxon>Pseudomonadota</taxon>
        <taxon>Betaproteobacteria</taxon>
        <taxon>Burkholderiales</taxon>
        <taxon>Burkholderiaceae</taxon>
        <taxon>Caballeronia</taxon>
    </lineage>
</organism>
<dbReference type="PIRSF" id="PIRSF000337">
    <property type="entry name" value="NTA_MOA"/>
    <property type="match status" value="1"/>
</dbReference>
<evidence type="ECO:0000256" key="1">
    <source>
        <dbReference type="ARBA" id="ARBA00022630"/>
    </source>
</evidence>
<dbReference type="InterPro" id="IPR016215">
    <property type="entry name" value="NTA_MOA"/>
</dbReference>
<evidence type="ECO:0000256" key="2">
    <source>
        <dbReference type="ARBA" id="ARBA00022643"/>
    </source>
</evidence>
<name>A0A158I7W0_CABSO</name>
<keyword evidence="3" id="KW-0560">Oxidoreductase</keyword>
<dbReference type="Proteomes" id="UP000054893">
    <property type="component" value="Unassembled WGS sequence"/>
</dbReference>
<feature type="domain" description="Luciferase-like" evidence="7">
    <location>
        <begin position="36"/>
        <end position="325"/>
    </location>
</feature>
<evidence type="ECO:0000313" key="9">
    <source>
        <dbReference type="Proteomes" id="UP000054893"/>
    </source>
</evidence>
<proteinExistence type="inferred from homology"/>
<sequence>MQADLTARRCQTRLYLDPMHITLSIADYGHHPAAWRVSGLATSPQGMAQYAEVVACAQAGALDCVLFTRPAGANGARNDLAPDTTPLIGSLIPGTSGIGLGTTVRVAYTEPFHTARALAVLDGLSAGRTALRIDLRHSAGGDPAFAHARPLSADEHYARAAEYVEILTKLWDSWEDDVIIADKASGIFADSTRIHPIHHQGAWFSVRGPLTAVRPIQGHPVLVFDDASPAGLQLAARFADLFIATEDSPQAAQQLRAELSMLAQRAGRAADSVRVLATVSFVLADSDGAAAARARHLDELAPAGAALPGYRFVGTAEGLAATLDAWHAHGVCDGFDLAPAVLPDDVERFVNDVVPKLRRRTPAVAATLRERLALARPSNRFSEIRS</sequence>
<dbReference type="InterPro" id="IPR011251">
    <property type="entry name" value="Luciferase-like_dom"/>
</dbReference>
<dbReference type="InterPro" id="IPR036661">
    <property type="entry name" value="Luciferase-like_sf"/>
</dbReference>
<gene>
    <name evidence="8" type="ORF">AWB64_05634</name>
</gene>
<dbReference type="PANTHER" id="PTHR30011:SF16">
    <property type="entry name" value="C2H2 FINGER DOMAIN TRANSCRIPTION FACTOR (EUROFUNG)-RELATED"/>
    <property type="match status" value="1"/>
</dbReference>
<dbReference type="PANTHER" id="PTHR30011">
    <property type="entry name" value="ALKANESULFONATE MONOOXYGENASE-RELATED"/>
    <property type="match status" value="1"/>
</dbReference>
<evidence type="ECO:0000256" key="3">
    <source>
        <dbReference type="ARBA" id="ARBA00023002"/>
    </source>
</evidence>
<evidence type="ECO:0000256" key="6">
    <source>
        <dbReference type="PIRSR" id="PIRSR000337-1"/>
    </source>
</evidence>
<dbReference type="AlphaFoldDB" id="A0A158I7W0"/>
<dbReference type="Pfam" id="PF00296">
    <property type="entry name" value="Bac_luciferase"/>
    <property type="match status" value="1"/>
</dbReference>
<protein>
    <submittedName>
        <fullName evidence="8">Nitrilotriacetate monooxygenase</fullName>
    </submittedName>
</protein>
<evidence type="ECO:0000256" key="5">
    <source>
        <dbReference type="ARBA" id="ARBA00033748"/>
    </source>
</evidence>
<dbReference type="Gene3D" id="3.20.20.30">
    <property type="entry name" value="Luciferase-like domain"/>
    <property type="match status" value="1"/>
</dbReference>
<feature type="binding site" evidence="6">
    <location>
        <position position="157"/>
    </location>
    <ligand>
        <name>FMN</name>
        <dbReference type="ChEBI" id="CHEBI:58210"/>
    </ligand>
</feature>
<keyword evidence="2 6" id="KW-0288">FMN</keyword>
<dbReference type="GO" id="GO:0016705">
    <property type="term" value="F:oxidoreductase activity, acting on paired donors, with incorporation or reduction of molecular oxygen"/>
    <property type="evidence" value="ECO:0007669"/>
    <property type="project" value="InterPro"/>
</dbReference>
<accession>A0A158I7W0</accession>
<evidence type="ECO:0000256" key="4">
    <source>
        <dbReference type="ARBA" id="ARBA00023033"/>
    </source>
</evidence>
<evidence type="ECO:0000259" key="7">
    <source>
        <dbReference type="Pfam" id="PF00296"/>
    </source>
</evidence>
<dbReference type="EMBL" id="FCOC02000027">
    <property type="protein sequence ID" value="SAL52349.1"/>
    <property type="molecule type" value="Genomic_DNA"/>
</dbReference>
<feature type="binding site" evidence="6">
    <location>
        <position position="228"/>
    </location>
    <ligand>
        <name>FMN</name>
        <dbReference type="ChEBI" id="CHEBI:58210"/>
    </ligand>
</feature>
<evidence type="ECO:0000313" key="8">
    <source>
        <dbReference type="EMBL" id="SAL52349.1"/>
    </source>
</evidence>
<keyword evidence="4 8" id="KW-0503">Monooxygenase</keyword>
<dbReference type="SUPFAM" id="SSF51679">
    <property type="entry name" value="Bacterial luciferase-like"/>
    <property type="match status" value="1"/>
</dbReference>
<keyword evidence="1 6" id="KW-0285">Flavoprotein</keyword>
<reference evidence="8 9" key="1">
    <citation type="submission" date="2016-01" db="EMBL/GenBank/DDBJ databases">
        <authorList>
            <person name="Oliw E.H."/>
        </authorList>
    </citation>
    <scope>NUCLEOTIDE SEQUENCE [LARGE SCALE GENOMIC DNA]</scope>
    <source>
        <strain evidence="8">LMG 22029</strain>
    </source>
</reference>
<feature type="binding site" evidence="6">
    <location>
        <position position="103"/>
    </location>
    <ligand>
        <name>FMN</name>
        <dbReference type="ChEBI" id="CHEBI:58210"/>
    </ligand>
</feature>
<dbReference type="InterPro" id="IPR051260">
    <property type="entry name" value="Diverse_substr_monoxygenases"/>
</dbReference>